<name>A0A4Y7SSW5_COPMI</name>
<evidence type="ECO:0000313" key="4">
    <source>
        <dbReference type="Proteomes" id="UP000298030"/>
    </source>
</evidence>
<accession>A0A4Y7SSW5</accession>
<dbReference type="Pfam" id="PF20151">
    <property type="entry name" value="DUF6533"/>
    <property type="match status" value="1"/>
</dbReference>
<proteinExistence type="predicted"/>
<feature type="domain" description="DUF6533" evidence="2">
    <location>
        <begin position="34"/>
        <end position="56"/>
    </location>
</feature>
<evidence type="ECO:0000256" key="1">
    <source>
        <dbReference type="SAM" id="Phobius"/>
    </source>
</evidence>
<feature type="transmembrane region" description="Helical" evidence="1">
    <location>
        <begin position="141"/>
        <end position="163"/>
    </location>
</feature>
<keyword evidence="1" id="KW-0812">Transmembrane</keyword>
<dbReference type="Proteomes" id="UP000298030">
    <property type="component" value="Unassembled WGS sequence"/>
</dbReference>
<comment type="caution">
    <text evidence="3">The sequence shown here is derived from an EMBL/GenBank/DDBJ whole genome shotgun (WGS) entry which is preliminary data.</text>
</comment>
<feature type="transmembrane region" description="Helical" evidence="1">
    <location>
        <begin position="31"/>
        <end position="51"/>
    </location>
</feature>
<organism evidence="3 4">
    <name type="scientific">Coprinellus micaceus</name>
    <name type="common">Glistening ink-cap mushroom</name>
    <name type="synonym">Coprinus micaceus</name>
    <dbReference type="NCBI Taxonomy" id="71717"/>
    <lineage>
        <taxon>Eukaryota</taxon>
        <taxon>Fungi</taxon>
        <taxon>Dikarya</taxon>
        <taxon>Basidiomycota</taxon>
        <taxon>Agaricomycotina</taxon>
        <taxon>Agaricomycetes</taxon>
        <taxon>Agaricomycetidae</taxon>
        <taxon>Agaricales</taxon>
        <taxon>Agaricineae</taxon>
        <taxon>Psathyrellaceae</taxon>
        <taxon>Coprinellus</taxon>
    </lineage>
</organism>
<evidence type="ECO:0000313" key="3">
    <source>
        <dbReference type="EMBL" id="TEB24801.1"/>
    </source>
</evidence>
<protein>
    <recommendedName>
        <fullName evidence="2">DUF6533 domain-containing protein</fullName>
    </recommendedName>
</protein>
<gene>
    <name evidence="3" type="ORF">FA13DRAFT_1287436</name>
</gene>
<keyword evidence="4" id="KW-1185">Reference proteome</keyword>
<dbReference type="EMBL" id="QPFP01000063">
    <property type="protein sequence ID" value="TEB24801.1"/>
    <property type="molecule type" value="Genomic_DNA"/>
</dbReference>
<evidence type="ECO:0000259" key="2">
    <source>
        <dbReference type="Pfam" id="PF20151"/>
    </source>
</evidence>
<keyword evidence="1" id="KW-0472">Membrane</keyword>
<reference evidence="3 4" key="1">
    <citation type="journal article" date="2019" name="Nat. Ecol. Evol.">
        <title>Megaphylogeny resolves global patterns of mushroom evolution.</title>
        <authorList>
            <person name="Varga T."/>
            <person name="Krizsan K."/>
            <person name="Foldi C."/>
            <person name="Dima B."/>
            <person name="Sanchez-Garcia M."/>
            <person name="Sanchez-Ramirez S."/>
            <person name="Szollosi G.J."/>
            <person name="Szarkandi J.G."/>
            <person name="Papp V."/>
            <person name="Albert L."/>
            <person name="Andreopoulos W."/>
            <person name="Angelini C."/>
            <person name="Antonin V."/>
            <person name="Barry K.W."/>
            <person name="Bougher N.L."/>
            <person name="Buchanan P."/>
            <person name="Buyck B."/>
            <person name="Bense V."/>
            <person name="Catcheside P."/>
            <person name="Chovatia M."/>
            <person name="Cooper J."/>
            <person name="Damon W."/>
            <person name="Desjardin D."/>
            <person name="Finy P."/>
            <person name="Geml J."/>
            <person name="Haridas S."/>
            <person name="Hughes K."/>
            <person name="Justo A."/>
            <person name="Karasinski D."/>
            <person name="Kautmanova I."/>
            <person name="Kiss B."/>
            <person name="Kocsube S."/>
            <person name="Kotiranta H."/>
            <person name="LaButti K.M."/>
            <person name="Lechner B.E."/>
            <person name="Liimatainen K."/>
            <person name="Lipzen A."/>
            <person name="Lukacs Z."/>
            <person name="Mihaltcheva S."/>
            <person name="Morgado L.N."/>
            <person name="Niskanen T."/>
            <person name="Noordeloos M.E."/>
            <person name="Ohm R.A."/>
            <person name="Ortiz-Santana B."/>
            <person name="Ovrebo C."/>
            <person name="Racz N."/>
            <person name="Riley R."/>
            <person name="Savchenko A."/>
            <person name="Shiryaev A."/>
            <person name="Soop K."/>
            <person name="Spirin V."/>
            <person name="Szebenyi C."/>
            <person name="Tomsovsky M."/>
            <person name="Tulloss R.E."/>
            <person name="Uehling J."/>
            <person name="Grigoriev I.V."/>
            <person name="Vagvolgyi C."/>
            <person name="Papp T."/>
            <person name="Martin F.M."/>
            <person name="Miettinen O."/>
            <person name="Hibbett D.S."/>
            <person name="Nagy L.G."/>
        </authorList>
    </citation>
    <scope>NUCLEOTIDE SEQUENCE [LARGE SCALE GENOMIC DNA]</scope>
    <source>
        <strain evidence="3 4">FP101781</strain>
    </source>
</reference>
<feature type="transmembrane region" description="Helical" evidence="1">
    <location>
        <begin position="108"/>
        <end position="129"/>
    </location>
</feature>
<dbReference type="InterPro" id="IPR045340">
    <property type="entry name" value="DUF6533"/>
</dbReference>
<keyword evidence="1" id="KW-1133">Transmembrane helix</keyword>
<dbReference type="AlphaFoldDB" id="A0A4Y7SSW5"/>
<sequence>MLSTPSTSPLALAIRELDETETLRHVLGTRIVGYSYASAVTFLIYDILLTLPDEVRASFHVPSSGICSTPVDVGSVCLAVRRHHVSPNDCDPLIELMVDSMRMSLTKIAFFFIRYFPPLLSLSTQFYGAPRPHTYSPRACYVWNVYQGLGLILTVLAVDYILILRSACFRSLRCH</sequence>